<dbReference type="AlphaFoldDB" id="A0A1Q9F100"/>
<dbReference type="EMBL" id="LSRX01000030">
    <property type="protein sequence ID" value="OLQ13272.1"/>
    <property type="molecule type" value="Genomic_DNA"/>
</dbReference>
<evidence type="ECO:0000313" key="3">
    <source>
        <dbReference type="EMBL" id="OLQ13272.1"/>
    </source>
</evidence>
<reference evidence="3 4" key="1">
    <citation type="submission" date="2016-02" db="EMBL/GenBank/DDBJ databases">
        <title>Genome analysis of coral dinoflagellate symbionts highlights evolutionary adaptations to a symbiotic lifestyle.</title>
        <authorList>
            <person name="Aranda M."/>
            <person name="Li Y."/>
            <person name="Liew Y.J."/>
            <person name="Baumgarten S."/>
            <person name="Simakov O."/>
            <person name="Wilson M."/>
            <person name="Piel J."/>
            <person name="Ashoor H."/>
            <person name="Bougouffa S."/>
            <person name="Bajic V.B."/>
            <person name="Ryu T."/>
            <person name="Ravasi T."/>
            <person name="Bayer T."/>
            <person name="Micklem G."/>
            <person name="Kim H."/>
            <person name="Bhak J."/>
            <person name="Lajeunesse T.C."/>
            <person name="Voolstra C.R."/>
        </authorList>
    </citation>
    <scope>NUCLEOTIDE SEQUENCE [LARGE SCALE GENOMIC DNA]</scope>
    <source>
        <strain evidence="3 4">CCMP2467</strain>
    </source>
</reference>
<keyword evidence="4" id="KW-1185">Reference proteome</keyword>
<dbReference type="SUPFAM" id="SSF50985">
    <property type="entry name" value="RCC1/BLIP-II"/>
    <property type="match status" value="1"/>
</dbReference>
<name>A0A1Q9F100_SYMMI</name>
<evidence type="ECO:0000313" key="4">
    <source>
        <dbReference type="Proteomes" id="UP000186817"/>
    </source>
</evidence>
<feature type="signal peptide" evidence="2">
    <location>
        <begin position="1"/>
        <end position="21"/>
    </location>
</feature>
<dbReference type="InterPro" id="IPR009091">
    <property type="entry name" value="RCC1/BLIP-II"/>
</dbReference>
<feature type="chain" id="PRO_5010297948" evidence="2">
    <location>
        <begin position="22"/>
        <end position="841"/>
    </location>
</feature>
<keyword evidence="2" id="KW-0732">Signal</keyword>
<dbReference type="OrthoDB" id="420315at2759"/>
<dbReference type="PANTHER" id="PTHR22870:SF466">
    <property type="entry name" value="ANKYRIN REPEAT-CONTAINING PROTEIN"/>
    <property type="match status" value="1"/>
</dbReference>
<dbReference type="PANTHER" id="PTHR22870">
    <property type="entry name" value="REGULATOR OF CHROMOSOME CONDENSATION"/>
    <property type="match status" value="1"/>
</dbReference>
<evidence type="ECO:0000256" key="1">
    <source>
        <dbReference type="ARBA" id="ARBA00022737"/>
    </source>
</evidence>
<keyword evidence="1" id="KW-0677">Repeat</keyword>
<dbReference type="Proteomes" id="UP000186817">
    <property type="component" value="Unassembled WGS sequence"/>
</dbReference>
<dbReference type="Gene3D" id="2.130.10.30">
    <property type="entry name" value="Regulator of chromosome condensation 1/beta-lactamase-inhibitor protein II"/>
    <property type="match status" value="2"/>
</dbReference>
<organism evidence="3 4">
    <name type="scientific">Symbiodinium microadriaticum</name>
    <name type="common">Dinoflagellate</name>
    <name type="synonym">Zooxanthella microadriatica</name>
    <dbReference type="NCBI Taxonomy" id="2951"/>
    <lineage>
        <taxon>Eukaryota</taxon>
        <taxon>Sar</taxon>
        <taxon>Alveolata</taxon>
        <taxon>Dinophyceae</taxon>
        <taxon>Suessiales</taxon>
        <taxon>Symbiodiniaceae</taxon>
        <taxon>Symbiodinium</taxon>
    </lineage>
</organism>
<gene>
    <name evidence="3" type="primary">HERC1</name>
    <name evidence="3" type="ORF">AK812_SmicGene2682</name>
</gene>
<sequence length="841" mass="88533">MLLCWQVCLLCLLLRLGRLSAISHYEQPPCQHDEVQGEVLGLSGYTCSPRCDASTFNCASDVPAGTSAQPQCMLQDVDRGAFCGLLCQVDAQCPSGAQCKMMSQMGVGLCMYAASFTDWARSVTTRKLAIGWPSKGGHLASFQVAKTFQALQNLKTKYSIDDGDVDMLTLKELLNAVAPNSAATGTAATPVVSGAQTSQTASAPAAANSWSLSKQIRGDAGVWAGDLNRLGSELSQGLPGIESELSNDVYYAEHLGQFGSAQALLRVVIIFAIIYLLVGSFIKYQMMAASGINIIPHVGFWLDYPQLVLDGVTYSRMLLDGAMGKPARRDFEELTGGLDEEVGALQRRAQIALGVGRGRLVGSSGSVLDASAQIKHAKLENGDVLVLQIHRSQVQACHAAFAAILGDGSVVTWGLFCDGGDSSAVQDQLKNVQQIQATARAFAAILGDASIVTWGRVDFGGDSSAVQDQLKNVQQIQATSRAFAAILGDGSVVTWGSACCGDFGADSSSVQDQLKNVQQIQATAGAFAAILGEGSIVTWGRVDFGGDSSAVQDQLKNVQQVQASLGGFAAILGDGSVVTWGSADFGGDSSSVQDQLKNVQQIQATAGAFAAILGNGSVVTWGRGGDRSAVQDQLKNVKQIQASRYPQPGGTAFAAILGDGSVVTWGNSAYGGDSSAVQDHLKNVQQIQATACAFAAILGDGSVVTWGRPDFGGDSSSVQDQLKNVQQIQATARAFAAILGDGSVVTWGPADFGGDSSAVQDQLKERAPLLPFLTMDPSCFRVLDFDFTLHLDYVWRATSEASPWAVEEVLAPSKHSERAPEKKGAQEHSALNAYARQTWNL</sequence>
<protein>
    <submittedName>
        <fullName evidence="3">Putative E3 ubiquitin-protein ligase HERC1</fullName>
    </submittedName>
</protein>
<comment type="caution">
    <text evidence="3">The sequence shown here is derived from an EMBL/GenBank/DDBJ whole genome shotgun (WGS) entry which is preliminary data.</text>
</comment>
<dbReference type="InterPro" id="IPR051210">
    <property type="entry name" value="Ub_ligase/GEF_domain"/>
</dbReference>
<evidence type="ECO:0000256" key="2">
    <source>
        <dbReference type="SAM" id="SignalP"/>
    </source>
</evidence>
<accession>A0A1Q9F100</accession>
<proteinExistence type="predicted"/>